<dbReference type="InterPro" id="IPR023198">
    <property type="entry name" value="PGP-like_dom2"/>
</dbReference>
<dbReference type="VEuPathDB" id="CryptoDB:Cvel_1966"/>
<dbReference type="SFLD" id="SFLDS00003">
    <property type="entry name" value="Haloacid_Dehalogenase"/>
    <property type="match status" value="1"/>
</dbReference>
<dbReference type="NCBIfam" id="TIGR01509">
    <property type="entry name" value="HAD-SF-IA-v3"/>
    <property type="match status" value="1"/>
</dbReference>
<dbReference type="InterPro" id="IPR023214">
    <property type="entry name" value="HAD_sf"/>
</dbReference>
<dbReference type="PANTHER" id="PTHR47829">
    <property type="entry name" value="HYDROLASE, PUTATIVE (AFU_ORTHOLOGUE AFUA_1G12880)-RELATED"/>
    <property type="match status" value="1"/>
</dbReference>
<evidence type="ECO:0000313" key="2">
    <source>
        <dbReference type="EMBL" id="CEM53197.1"/>
    </source>
</evidence>
<dbReference type="InterPro" id="IPR052898">
    <property type="entry name" value="ACAD10-like"/>
</dbReference>
<dbReference type="Gene3D" id="1.10.150.240">
    <property type="entry name" value="Putative phosphatase, domain 2"/>
    <property type="match status" value="1"/>
</dbReference>
<dbReference type="InterPro" id="IPR006439">
    <property type="entry name" value="HAD-SF_hydro_IA"/>
</dbReference>
<proteinExistence type="predicted"/>
<feature type="region of interest" description="Disordered" evidence="1">
    <location>
        <begin position="203"/>
        <end position="222"/>
    </location>
</feature>
<gene>
    <name evidence="2" type="ORF">Cvel_1966</name>
</gene>
<protein>
    <submittedName>
        <fullName evidence="2">Uncharacterized protein</fullName>
    </submittedName>
</protein>
<evidence type="ECO:0000256" key="1">
    <source>
        <dbReference type="SAM" id="MobiDB-lite"/>
    </source>
</evidence>
<name>A0A0G4I7V7_9ALVE</name>
<organism evidence="2">
    <name type="scientific">Chromera velia CCMP2878</name>
    <dbReference type="NCBI Taxonomy" id="1169474"/>
    <lineage>
        <taxon>Eukaryota</taxon>
        <taxon>Sar</taxon>
        <taxon>Alveolata</taxon>
        <taxon>Colpodellida</taxon>
        <taxon>Chromeraceae</taxon>
        <taxon>Chromera</taxon>
    </lineage>
</organism>
<sequence>MSSVKVVILDIGGVVCPSPFPVFERYEKKSGMPKGSINSLLAHDEDWEELECGHIGAPTFVKRVLERKQLNMGNIFEELGRGAPDAGLCVLLNALRSAGVRLCAVTNNFFLDSSRSASAFPESIRGLFDVVVESCKEGVRKGKGGRGGSAIFRTAVERLGVRPEECLFLDDIGGNLKDARDLGMHTESVSEWVSEWMERVGRGDGGVQRASCQESRSYETVP</sequence>
<dbReference type="Gene3D" id="3.40.50.1000">
    <property type="entry name" value="HAD superfamily/HAD-like"/>
    <property type="match status" value="1"/>
</dbReference>
<dbReference type="SUPFAM" id="SSF56784">
    <property type="entry name" value="HAD-like"/>
    <property type="match status" value="1"/>
</dbReference>
<dbReference type="SFLD" id="SFLDG01129">
    <property type="entry name" value="C1.5:_HAD__Beta-PGM__Phosphata"/>
    <property type="match status" value="1"/>
</dbReference>
<dbReference type="AlphaFoldDB" id="A0A0G4I7V7"/>
<dbReference type="InterPro" id="IPR036412">
    <property type="entry name" value="HAD-like_sf"/>
</dbReference>
<reference evidence="2" key="1">
    <citation type="submission" date="2014-11" db="EMBL/GenBank/DDBJ databases">
        <authorList>
            <person name="Otto D Thomas"/>
            <person name="Naeem Raeece"/>
        </authorList>
    </citation>
    <scope>NUCLEOTIDE SEQUENCE</scope>
</reference>
<dbReference type="Pfam" id="PF00702">
    <property type="entry name" value="Hydrolase"/>
    <property type="match status" value="1"/>
</dbReference>
<dbReference type="CDD" id="cd02603">
    <property type="entry name" value="HAD_sEH-N_like"/>
    <property type="match status" value="1"/>
</dbReference>
<accession>A0A0G4I7V7</accession>
<dbReference type="EMBL" id="CDMZ01005550">
    <property type="protein sequence ID" value="CEM53197.1"/>
    <property type="molecule type" value="Genomic_DNA"/>
</dbReference>
<dbReference type="PANTHER" id="PTHR47829:SF1">
    <property type="entry name" value="HAD FAMILY PHOSPHATASE"/>
    <property type="match status" value="1"/>
</dbReference>
<dbReference type="PRINTS" id="PR00413">
    <property type="entry name" value="HADHALOGNASE"/>
</dbReference>